<keyword evidence="1" id="KW-0645">Protease</keyword>
<dbReference type="Pfam" id="PF13715">
    <property type="entry name" value="CarbopepD_reg_2"/>
    <property type="match status" value="1"/>
</dbReference>
<organism evidence="1 2">
    <name type="scientific">Pedobacter cryophilus</name>
    <dbReference type="NCBI Taxonomy" id="2571271"/>
    <lineage>
        <taxon>Bacteria</taxon>
        <taxon>Pseudomonadati</taxon>
        <taxon>Bacteroidota</taxon>
        <taxon>Sphingobacteriia</taxon>
        <taxon>Sphingobacteriales</taxon>
        <taxon>Sphingobacteriaceae</taxon>
        <taxon>Pedobacter</taxon>
    </lineage>
</organism>
<evidence type="ECO:0000313" key="1">
    <source>
        <dbReference type="EMBL" id="TKB95164.1"/>
    </source>
</evidence>
<proteinExistence type="predicted"/>
<dbReference type="OrthoDB" id="1223654at2"/>
<dbReference type="AlphaFoldDB" id="A0A4U1BSX4"/>
<dbReference type="InterPro" id="IPR008969">
    <property type="entry name" value="CarboxyPept-like_regulatory"/>
</dbReference>
<dbReference type="RefSeq" id="WP_136827753.1">
    <property type="nucleotide sequence ID" value="NZ_SWBP01000010.1"/>
</dbReference>
<dbReference type="EMBL" id="SWBP01000010">
    <property type="protein sequence ID" value="TKB95164.1"/>
    <property type="molecule type" value="Genomic_DNA"/>
</dbReference>
<dbReference type="Proteomes" id="UP000308181">
    <property type="component" value="Unassembled WGS sequence"/>
</dbReference>
<keyword evidence="1" id="KW-0378">Hydrolase</keyword>
<reference evidence="1 2" key="1">
    <citation type="submission" date="2019-04" db="EMBL/GenBank/DDBJ databases">
        <title>Pedobacter sp. AR-3-17 sp. nov., isolated from Arctic soil.</title>
        <authorList>
            <person name="Dahal R.H."/>
            <person name="Kim D.-U."/>
        </authorList>
    </citation>
    <scope>NUCLEOTIDE SEQUENCE [LARGE SCALE GENOMIC DNA]</scope>
    <source>
        <strain evidence="1 2">AR-3-17</strain>
    </source>
</reference>
<keyword evidence="1" id="KW-0121">Carboxypeptidase</keyword>
<accession>A0A4U1BSX4</accession>
<dbReference type="SUPFAM" id="SSF49464">
    <property type="entry name" value="Carboxypeptidase regulatory domain-like"/>
    <property type="match status" value="1"/>
</dbReference>
<dbReference type="GO" id="GO:0004180">
    <property type="term" value="F:carboxypeptidase activity"/>
    <property type="evidence" value="ECO:0007669"/>
    <property type="project" value="UniProtKB-KW"/>
</dbReference>
<evidence type="ECO:0000313" key="2">
    <source>
        <dbReference type="Proteomes" id="UP000308181"/>
    </source>
</evidence>
<protein>
    <submittedName>
        <fullName evidence="1">Carboxypeptidase-like regulatory domain-containing protein</fullName>
    </submittedName>
</protein>
<keyword evidence="2" id="KW-1185">Reference proteome</keyword>
<gene>
    <name evidence="1" type="ORF">FA046_17060</name>
</gene>
<dbReference type="Gene3D" id="2.60.40.1120">
    <property type="entry name" value="Carboxypeptidase-like, regulatory domain"/>
    <property type="match status" value="1"/>
</dbReference>
<name>A0A4U1BSX4_9SPHI</name>
<comment type="caution">
    <text evidence="1">The sequence shown here is derived from an EMBL/GenBank/DDBJ whole genome shotgun (WGS) entry which is preliminary data.</text>
</comment>
<sequence length="410" mass="47468">MFKYLFILLFSVYVNETYAQENFTISGIVKDKQGESLPGAGIFVSGYKNATISNNNGEFSLKLNPGNYELLVKMVGFKSGIFQVIVSDKNIGLNITLVENTIQLNEVVVKPDLNREYNLKTFTEFFIGKTPNAAQCKIINPDVLYLNFDQQSRTLTASCDEFLLIENKALGYKIKYLIKEFEYDMVNRIIFYQGSPYYEDLPASDSKKKQWAKKRLEAYNGSPQHFFRSLYEENSIKEGFVIHKLIKHINTQRPPDSLIKANIRRFRAKTGDTFFLNGKTNDSLEYWLSKNNMPKTISTLNKAEVLPDTLVKTFDSNIKKIDFNDILYVVYKNEKEHPIYANLFNQSISRPLDMPNYQISLINLSIRPIYFYQSGAIYNTKSMIYEGYWSWEKVADSVPMDYLPVRLQAH</sequence>